<dbReference type="AlphaFoldDB" id="A0A8J6THR7"/>
<evidence type="ECO:0000259" key="1">
    <source>
        <dbReference type="Pfam" id="PF01883"/>
    </source>
</evidence>
<feature type="domain" description="MIP18 family-like" evidence="1">
    <location>
        <begin position="28"/>
        <end position="82"/>
    </location>
</feature>
<sequence length="116" mass="13114">MSEKTESLNIVTWEIHETHPDLVEPMREGLSKVIDPEIGMNVIQLGLIRQVSIEDKITKVHMILTTPFCPYAPAMIEGVRKASQESLNQPATVNMGMEPWDFSLMEDPAALDWGMY</sequence>
<dbReference type="Pfam" id="PF01883">
    <property type="entry name" value="FeS_assembly_P"/>
    <property type="match status" value="1"/>
</dbReference>
<accession>A0A8J6THR7</accession>
<dbReference type="Proteomes" id="UP000614469">
    <property type="component" value="Unassembled WGS sequence"/>
</dbReference>
<dbReference type="EMBL" id="JACNJN010000027">
    <property type="protein sequence ID" value="MBC8333822.1"/>
    <property type="molecule type" value="Genomic_DNA"/>
</dbReference>
<protein>
    <submittedName>
        <fullName evidence="2">DUF59 domain-containing protein</fullName>
    </submittedName>
</protein>
<evidence type="ECO:0000313" key="3">
    <source>
        <dbReference type="Proteomes" id="UP000614469"/>
    </source>
</evidence>
<dbReference type="PANTHER" id="PTHR42831">
    <property type="entry name" value="FE-S PROTEIN MATURATION AUXILIARY FACTOR YITW"/>
    <property type="match status" value="1"/>
</dbReference>
<dbReference type="SUPFAM" id="SSF117916">
    <property type="entry name" value="Fe-S cluster assembly (FSCA) domain-like"/>
    <property type="match status" value="1"/>
</dbReference>
<organism evidence="2 3">
    <name type="scientific">Candidatus Desulfolinea nitratireducens</name>
    <dbReference type="NCBI Taxonomy" id="2841698"/>
    <lineage>
        <taxon>Bacteria</taxon>
        <taxon>Bacillati</taxon>
        <taxon>Chloroflexota</taxon>
        <taxon>Anaerolineae</taxon>
        <taxon>Anaerolineales</taxon>
        <taxon>Anaerolineales incertae sedis</taxon>
        <taxon>Candidatus Desulfolinea</taxon>
    </lineage>
</organism>
<dbReference type="InterPro" id="IPR002744">
    <property type="entry name" value="MIP18-like"/>
</dbReference>
<dbReference type="Gene3D" id="3.30.300.130">
    <property type="entry name" value="Fe-S cluster assembly (FSCA)"/>
    <property type="match status" value="1"/>
</dbReference>
<proteinExistence type="predicted"/>
<reference evidence="2 3" key="1">
    <citation type="submission" date="2020-08" db="EMBL/GenBank/DDBJ databases">
        <title>Bridging the membrane lipid divide: bacteria of the FCB group superphylum have the potential to synthesize archaeal ether lipids.</title>
        <authorList>
            <person name="Villanueva L."/>
            <person name="Von Meijenfeldt F.A.B."/>
            <person name="Westbye A.B."/>
            <person name="Yadav S."/>
            <person name="Hopmans E.C."/>
            <person name="Dutilh B.E."/>
            <person name="Sinninghe Damste J.S."/>
        </authorList>
    </citation>
    <scope>NUCLEOTIDE SEQUENCE [LARGE SCALE GENOMIC DNA]</scope>
    <source>
        <strain evidence="2">NIOZ-UU36</strain>
    </source>
</reference>
<evidence type="ECO:0000313" key="2">
    <source>
        <dbReference type="EMBL" id="MBC8333822.1"/>
    </source>
</evidence>
<name>A0A8J6THR7_9CHLR</name>
<dbReference type="InterPro" id="IPR034904">
    <property type="entry name" value="FSCA_dom_sf"/>
</dbReference>
<dbReference type="PANTHER" id="PTHR42831:SF1">
    <property type="entry name" value="FE-S PROTEIN MATURATION AUXILIARY FACTOR YITW"/>
    <property type="match status" value="1"/>
</dbReference>
<comment type="caution">
    <text evidence="2">The sequence shown here is derived from an EMBL/GenBank/DDBJ whole genome shotgun (WGS) entry which is preliminary data.</text>
</comment>
<dbReference type="InterPro" id="IPR052339">
    <property type="entry name" value="Fe-S_Maturation_MIP18"/>
</dbReference>
<gene>
    <name evidence="2" type="ORF">H8E29_01015</name>
</gene>